<dbReference type="GO" id="GO:0003924">
    <property type="term" value="F:GTPase activity"/>
    <property type="evidence" value="ECO:0007669"/>
    <property type="project" value="InterPro"/>
</dbReference>
<dbReference type="GO" id="GO:0051604">
    <property type="term" value="P:protein maturation"/>
    <property type="evidence" value="ECO:0007669"/>
    <property type="project" value="InterPro"/>
</dbReference>
<dbReference type="PIRSF" id="PIRSF005624">
    <property type="entry name" value="Ni-bind_GTPase"/>
    <property type="match status" value="1"/>
</dbReference>
<keyword evidence="3" id="KW-0479">Metal-binding</keyword>
<dbReference type="GO" id="GO:0016151">
    <property type="term" value="F:nickel cation binding"/>
    <property type="evidence" value="ECO:0007669"/>
    <property type="project" value="InterPro"/>
</dbReference>
<dbReference type="InterPro" id="IPR004392">
    <property type="entry name" value="Hyd_mat_HypB"/>
</dbReference>
<evidence type="ECO:0000256" key="4">
    <source>
        <dbReference type="ARBA" id="ARBA00022741"/>
    </source>
</evidence>
<keyword evidence="10" id="KW-1185">Reference proteome</keyword>
<evidence type="ECO:0000256" key="2">
    <source>
        <dbReference type="ARBA" id="ARBA00022596"/>
    </source>
</evidence>
<dbReference type="Proteomes" id="UP000189674">
    <property type="component" value="Chromosome"/>
</dbReference>
<evidence type="ECO:0000256" key="7">
    <source>
        <dbReference type="ARBA" id="ARBA00023134"/>
    </source>
</evidence>
<dbReference type="SUPFAM" id="SSF52540">
    <property type="entry name" value="P-loop containing nucleoside triphosphate hydrolases"/>
    <property type="match status" value="1"/>
</dbReference>
<dbReference type="RefSeq" id="WP_146659828.1">
    <property type="nucleotide sequence ID" value="NZ_CP019791.1"/>
</dbReference>
<sequence>MKINLNKRILDKNEQWAQLNQKFFEENGVTCVNVISSPGSGKTTTLSRTITDLNSELTIGVIEGDIKTDTDAQKIRQTGAAAVQVETQGACHLSAQQVSNALAEIKAGELDLVFIENVGNLVCPTSFELGEKARVIILSVPEGDDKPIKYPNSFATADAVLINKIDLVEHIDFDTERVEKDIKTVNPGAAIFHISARTGEGMQAWYEWLQEVRKA</sequence>
<dbReference type="PANTHER" id="PTHR30134:SF2">
    <property type="entry name" value="HYDROGENASE MATURATION FACTOR HYPB"/>
    <property type="match status" value="1"/>
</dbReference>
<keyword evidence="4" id="KW-0547">Nucleotide-binding</keyword>
<dbReference type="InterPro" id="IPR003495">
    <property type="entry name" value="CobW/HypB/UreG_nucleotide-bd"/>
</dbReference>
<accession>A0A1U9NIX4</accession>
<dbReference type="KEGG" id="alus:STSP2_00688"/>
<dbReference type="GO" id="GO:0005525">
    <property type="term" value="F:GTP binding"/>
    <property type="evidence" value="ECO:0007669"/>
    <property type="project" value="UniProtKB-KW"/>
</dbReference>
<comment type="similarity">
    <text evidence="1">Belongs to the SIMIBI class G3E GTPase family. HypB/HupM subfamily.</text>
</comment>
<dbReference type="PANTHER" id="PTHR30134">
    <property type="entry name" value="HYDROGENASE PROTEIN ASSEMBLY PROTEIN, NICKEL CHAPERONE"/>
    <property type="match status" value="1"/>
</dbReference>
<keyword evidence="7" id="KW-0342">GTP-binding</keyword>
<dbReference type="GO" id="GO:0008270">
    <property type="term" value="F:zinc ion binding"/>
    <property type="evidence" value="ECO:0007669"/>
    <property type="project" value="TreeGrafter"/>
</dbReference>
<evidence type="ECO:0000256" key="3">
    <source>
        <dbReference type="ARBA" id="ARBA00022723"/>
    </source>
</evidence>
<dbReference type="CDD" id="cd05390">
    <property type="entry name" value="HypB"/>
    <property type="match status" value="1"/>
</dbReference>
<evidence type="ECO:0000259" key="8">
    <source>
        <dbReference type="Pfam" id="PF02492"/>
    </source>
</evidence>
<keyword evidence="2" id="KW-0533">Nickel</keyword>
<protein>
    <submittedName>
        <fullName evidence="9">Hydrogenase isoenzymes nickel incorporation protein HypB</fullName>
    </submittedName>
</protein>
<evidence type="ECO:0000313" key="9">
    <source>
        <dbReference type="EMBL" id="AQT67540.1"/>
    </source>
</evidence>
<organism evidence="9 10">
    <name type="scientific">Anaerohalosphaera lusitana</name>
    <dbReference type="NCBI Taxonomy" id="1936003"/>
    <lineage>
        <taxon>Bacteria</taxon>
        <taxon>Pseudomonadati</taxon>
        <taxon>Planctomycetota</taxon>
        <taxon>Phycisphaerae</taxon>
        <taxon>Sedimentisphaerales</taxon>
        <taxon>Anaerohalosphaeraceae</taxon>
        <taxon>Anaerohalosphaera</taxon>
    </lineage>
</organism>
<dbReference type="Pfam" id="PF02492">
    <property type="entry name" value="cobW"/>
    <property type="match status" value="1"/>
</dbReference>
<dbReference type="OrthoDB" id="9802035at2"/>
<proteinExistence type="inferred from homology"/>
<dbReference type="EMBL" id="CP019791">
    <property type="protein sequence ID" value="AQT67540.1"/>
    <property type="molecule type" value="Genomic_DNA"/>
</dbReference>
<evidence type="ECO:0000256" key="1">
    <source>
        <dbReference type="ARBA" id="ARBA00006211"/>
    </source>
</evidence>
<dbReference type="NCBIfam" id="TIGR00073">
    <property type="entry name" value="hypB"/>
    <property type="match status" value="1"/>
</dbReference>
<reference evidence="10" key="1">
    <citation type="submission" date="2017-02" db="EMBL/GenBank/DDBJ databases">
        <title>Comparative genomics and description of representatives of a novel lineage of planctomycetes thriving in anoxic sediments.</title>
        <authorList>
            <person name="Spring S."/>
            <person name="Bunk B."/>
            <person name="Sproer C."/>
        </authorList>
    </citation>
    <scope>NUCLEOTIDE SEQUENCE [LARGE SCALE GENOMIC DNA]</scope>
    <source>
        <strain evidence="10">ST-NAGAB-D1</strain>
    </source>
</reference>
<name>A0A1U9NIX4_9BACT</name>
<feature type="domain" description="CobW/HypB/UreG nucleotide-binding" evidence="8">
    <location>
        <begin position="33"/>
        <end position="192"/>
    </location>
</feature>
<evidence type="ECO:0000256" key="5">
    <source>
        <dbReference type="ARBA" id="ARBA00022801"/>
    </source>
</evidence>
<gene>
    <name evidence="9" type="primary">hypB</name>
    <name evidence="9" type="ORF">STSP2_00688</name>
</gene>
<dbReference type="InterPro" id="IPR027417">
    <property type="entry name" value="P-loop_NTPase"/>
</dbReference>
<evidence type="ECO:0000256" key="6">
    <source>
        <dbReference type="ARBA" id="ARBA00022833"/>
    </source>
</evidence>
<evidence type="ECO:0000313" key="10">
    <source>
        <dbReference type="Proteomes" id="UP000189674"/>
    </source>
</evidence>
<keyword evidence="5" id="KW-0378">Hydrolase</keyword>
<keyword evidence="6" id="KW-0862">Zinc</keyword>
<dbReference type="Gene3D" id="3.40.50.300">
    <property type="entry name" value="P-loop containing nucleotide triphosphate hydrolases"/>
    <property type="match status" value="1"/>
</dbReference>
<dbReference type="STRING" id="1936003.STSP2_00688"/>
<dbReference type="AlphaFoldDB" id="A0A1U9NIX4"/>